<dbReference type="Proteomes" id="UP000465785">
    <property type="component" value="Chromosome"/>
</dbReference>
<accession>A0A9W4B5L9</accession>
<organism evidence="2 3">
    <name type="scientific">Mycobacterium gallinarum</name>
    <dbReference type="NCBI Taxonomy" id="39689"/>
    <lineage>
        <taxon>Bacteria</taxon>
        <taxon>Bacillati</taxon>
        <taxon>Actinomycetota</taxon>
        <taxon>Actinomycetes</taxon>
        <taxon>Mycobacteriales</taxon>
        <taxon>Mycobacteriaceae</taxon>
        <taxon>Mycobacterium</taxon>
    </lineage>
</organism>
<feature type="transmembrane region" description="Helical" evidence="1">
    <location>
        <begin position="34"/>
        <end position="55"/>
    </location>
</feature>
<evidence type="ECO:0000256" key="1">
    <source>
        <dbReference type="SAM" id="Phobius"/>
    </source>
</evidence>
<keyword evidence="1" id="KW-0472">Membrane</keyword>
<keyword evidence="1" id="KW-1133">Transmembrane helix</keyword>
<evidence type="ECO:0000313" key="2">
    <source>
        <dbReference type="EMBL" id="BBY94576.1"/>
    </source>
</evidence>
<evidence type="ECO:0000313" key="3">
    <source>
        <dbReference type="Proteomes" id="UP000465785"/>
    </source>
</evidence>
<reference evidence="2 3" key="1">
    <citation type="journal article" date="2019" name="Emerg. Microbes Infect.">
        <title>Comprehensive subspecies identification of 175 nontuberculous mycobacteria species based on 7547 genomic profiles.</title>
        <authorList>
            <person name="Matsumoto Y."/>
            <person name="Kinjo T."/>
            <person name="Motooka D."/>
            <person name="Nabeya D."/>
            <person name="Jung N."/>
            <person name="Uechi K."/>
            <person name="Horii T."/>
            <person name="Iida T."/>
            <person name="Fujita J."/>
            <person name="Nakamura S."/>
        </authorList>
    </citation>
    <scope>NUCLEOTIDE SEQUENCE [LARGE SCALE GENOMIC DNA]</scope>
    <source>
        <strain evidence="2 3">JCM 6399</strain>
    </source>
</reference>
<dbReference type="AlphaFoldDB" id="A0A9W4B5L9"/>
<feature type="transmembrane region" description="Helical" evidence="1">
    <location>
        <begin position="7"/>
        <end position="28"/>
    </location>
</feature>
<gene>
    <name evidence="2" type="ORF">MGALJ_42450</name>
</gene>
<dbReference type="EMBL" id="AP022601">
    <property type="protein sequence ID" value="BBY94576.1"/>
    <property type="molecule type" value="Genomic_DNA"/>
</dbReference>
<dbReference type="KEGG" id="mgau:MGALJ_42450"/>
<keyword evidence="3" id="KW-1185">Reference proteome</keyword>
<protein>
    <submittedName>
        <fullName evidence="2">Uncharacterized protein</fullName>
    </submittedName>
</protein>
<sequence length="103" mass="10972">MTKGKAALAGSASGAWFGVLVGLLFAIVVVGPLWLWMVLVAVVVGAIWGAIFGFASHWSTRGRRDFSSVQTLRAQRYDVYVAAEHAAEAARYVESATTGEQPS</sequence>
<proteinExistence type="predicted"/>
<name>A0A9W4B5L9_9MYCO</name>
<keyword evidence="1" id="KW-0812">Transmembrane</keyword>